<protein>
    <submittedName>
        <fullName evidence="1">Uncharacterized protein</fullName>
    </submittedName>
</protein>
<comment type="caution">
    <text evidence="1">The sequence shown here is derived from an EMBL/GenBank/DDBJ whole genome shotgun (WGS) entry which is preliminary data.</text>
</comment>
<proteinExistence type="predicted"/>
<accession>A0A099NQZ1</accession>
<reference evidence="2" key="1">
    <citation type="journal article" date="2014" name="Microb. Cell Fact.">
        <title>Exploiting Issatchenkia orientalis SD108 for succinic acid production.</title>
        <authorList>
            <person name="Xiao H."/>
            <person name="Shao Z."/>
            <person name="Jiang Y."/>
            <person name="Dole S."/>
            <person name="Zhao H."/>
        </authorList>
    </citation>
    <scope>NUCLEOTIDE SEQUENCE [LARGE SCALE GENOMIC DNA]</scope>
    <source>
        <strain evidence="2">SD108</strain>
    </source>
</reference>
<name>A0A099NQZ1_PICKU</name>
<dbReference type="EMBL" id="JQFK01001137">
    <property type="protein sequence ID" value="KGK34935.1"/>
    <property type="molecule type" value="Genomic_DNA"/>
</dbReference>
<dbReference type="HOGENOM" id="CLU_3430987_0_0_1"/>
<evidence type="ECO:0000313" key="1">
    <source>
        <dbReference type="EMBL" id="KGK34935.1"/>
    </source>
</evidence>
<sequence>MSLIYSYTLNSVIATSNK</sequence>
<gene>
    <name evidence="1" type="ORF">JL09_g5916</name>
</gene>
<evidence type="ECO:0000313" key="2">
    <source>
        <dbReference type="Proteomes" id="UP000029867"/>
    </source>
</evidence>
<dbReference type="Proteomes" id="UP000029867">
    <property type="component" value="Unassembled WGS sequence"/>
</dbReference>
<dbReference type="AlphaFoldDB" id="A0A099NQZ1"/>
<organism evidence="1 2">
    <name type="scientific">Pichia kudriavzevii</name>
    <name type="common">Yeast</name>
    <name type="synonym">Issatchenkia orientalis</name>
    <dbReference type="NCBI Taxonomy" id="4909"/>
    <lineage>
        <taxon>Eukaryota</taxon>
        <taxon>Fungi</taxon>
        <taxon>Dikarya</taxon>
        <taxon>Ascomycota</taxon>
        <taxon>Saccharomycotina</taxon>
        <taxon>Pichiomycetes</taxon>
        <taxon>Pichiales</taxon>
        <taxon>Pichiaceae</taxon>
        <taxon>Pichia</taxon>
    </lineage>
</organism>